<organism evidence="1 2">
    <name type="scientific">Desulfofervidus auxilii</name>
    <dbReference type="NCBI Taxonomy" id="1621989"/>
    <lineage>
        <taxon>Bacteria</taxon>
        <taxon>Pseudomonadati</taxon>
        <taxon>Thermodesulfobacteriota</taxon>
        <taxon>Candidatus Desulfofervidia</taxon>
        <taxon>Candidatus Desulfofervidales</taxon>
        <taxon>Candidatus Desulfofervidaceae</taxon>
        <taxon>Candidatus Desulfofervidus</taxon>
    </lineage>
</organism>
<reference evidence="1 2" key="1">
    <citation type="submission" date="2015-10" db="EMBL/GenBank/DDBJ databases">
        <title>Candidatus Desulfofervidus auxilii, a hydrogenotrophic sulfate-reducing bacterium involved in the thermophilic anaerobic oxidation of methane.</title>
        <authorList>
            <person name="Krukenberg V."/>
            <person name="Richter M."/>
            <person name="Wegener G."/>
        </authorList>
    </citation>
    <scope>NUCLEOTIDE SEQUENCE [LARGE SCALE GENOMIC DNA]</scope>
    <source>
        <strain evidence="1 2">HS1</strain>
    </source>
</reference>
<proteinExistence type="predicted"/>
<gene>
    <name evidence="1" type="ORF">HS1_001280</name>
</gene>
<evidence type="ECO:0000313" key="1">
    <source>
        <dbReference type="EMBL" id="AMM41084.1"/>
    </source>
</evidence>
<accession>A0A7U4TGT7</accession>
<dbReference type="KEGG" id="daw:HS1_001280"/>
<dbReference type="RefSeq" id="WP_156469412.1">
    <property type="nucleotide sequence ID" value="NZ_CP013015.1"/>
</dbReference>
<dbReference type="AlphaFoldDB" id="A0A7U4TGT7"/>
<sequence>MPERSGDWLKQAERALEVAKKANEFESGAPLDFYGRTSYSHCRGNN</sequence>
<keyword evidence="2" id="KW-1185">Reference proteome</keyword>
<name>A0A7U4TGT7_DESA2</name>
<protein>
    <recommendedName>
        <fullName evidence="3">HEPN domain-containing protein</fullName>
    </recommendedName>
</protein>
<dbReference type="Proteomes" id="UP000070560">
    <property type="component" value="Chromosome"/>
</dbReference>
<evidence type="ECO:0000313" key="2">
    <source>
        <dbReference type="Proteomes" id="UP000070560"/>
    </source>
</evidence>
<evidence type="ECO:0008006" key="3">
    <source>
        <dbReference type="Google" id="ProtNLM"/>
    </source>
</evidence>
<dbReference type="EMBL" id="CP013015">
    <property type="protein sequence ID" value="AMM41084.1"/>
    <property type="molecule type" value="Genomic_DNA"/>
</dbReference>
<dbReference type="OrthoDB" id="9808176at2"/>